<dbReference type="EMBL" id="BJFL01000002">
    <property type="protein sequence ID" value="GDY28997.1"/>
    <property type="molecule type" value="Genomic_DNA"/>
</dbReference>
<proteinExistence type="predicted"/>
<gene>
    <name evidence="4" type="ORF">GTS_06300</name>
</gene>
<dbReference type="Proteomes" id="UP000298860">
    <property type="component" value="Unassembled WGS sequence"/>
</dbReference>
<protein>
    <submittedName>
        <fullName evidence="4">ABC transporter ATP-binding protein</fullName>
    </submittedName>
</protein>
<reference evidence="5" key="1">
    <citation type="submission" date="2019-04" db="EMBL/GenBank/DDBJ databases">
        <title>Draft genome sequence of Pseudonocardiaceae bacterium SL3-2-4.</title>
        <authorList>
            <person name="Ningsih F."/>
            <person name="Yokota A."/>
            <person name="Sakai Y."/>
            <person name="Nanatani K."/>
            <person name="Yabe S."/>
            <person name="Oetari A."/>
            <person name="Sjamsuridzal W."/>
        </authorList>
    </citation>
    <scope>NUCLEOTIDE SEQUENCE [LARGE SCALE GENOMIC DNA]</scope>
    <source>
        <strain evidence="5">SL3-2-4</strain>
    </source>
</reference>
<dbReference type="SUPFAM" id="SSF52540">
    <property type="entry name" value="P-loop containing nucleoside triphosphate hydrolases"/>
    <property type="match status" value="1"/>
</dbReference>
<evidence type="ECO:0000313" key="5">
    <source>
        <dbReference type="Proteomes" id="UP000298860"/>
    </source>
</evidence>
<dbReference type="InterPro" id="IPR003439">
    <property type="entry name" value="ABC_transporter-like_ATP-bd"/>
</dbReference>
<evidence type="ECO:0000313" key="4">
    <source>
        <dbReference type="EMBL" id="GDY28997.1"/>
    </source>
</evidence>
<dbReference type="Pfam" id="PF00005">
    <property type="entry name" value="ABC_tran"/>
    <property type="match status" value="1"/>
</dbReference>
<dbReference type="GO" id="GO:0016887">
    <property type="term" value="F:ATP hydrolysis activity"/>
    <property type="evidence" value="ECO:0007669"/>
    <property type="project" value="InterPro"/>
</dbReference>
<accession>A0A4D4J4U2</accession>
<dbReference type="GO" id="GO:0022857">
    <property type="term" value="F:transmembrane transporter activity"/>
    <property type="evidence" value="ECO:0007669"/>
    <property type="project" value="TreeGrafter"/>
</dbReference>
<organism evidence="4 5">
    <name type="scientific">Gandjariella thermophila</name>
    <dbReference type="NCBI Taxonomy" id="1931992"/>
    <lineage>
        <taxon>Bacteria</taxon>
        <taxon>Bacillati</taxon>
        <taxon>Actinomycetota</taxon>
        <taxon>Actinomycetes</taxon>
        <taxon>Pseudonocardiales</taxon>
        <taxon>Pseudonocardiaceae</taxon>
        <taxon>Gandjariella</taxon>
    </lineage>
</organism>
<dbReference type="PROSITE" id="PS50893">
    <property type="entry name" value="ABC_TRANSPORTER_2"/>
    <property type="match status" value="1"/>
</dbReference>
<dbReference type="GO" id="GO:0005524">
    <property type="term" value="F:ATP binding"/>
    <property type="evidence" value="ECO:0007669"/>
    <property type="project" value="UniProtKB-KW"/>
</dbReference>
<dbReference type="PROSITE" id="PS00211">
    <property type="entry name" value="ABC_TRANSPORTER_1"/>
    <property type="match status" value="1"/>
</dbReference>
<dbReference type="PANTHER" id="PTHR24220:SF685">
    <property type="entry name" value="ABC TRANSPORTER RELATED"/>
    <property type="match status" value="1"/>
</dbReference>
<keyword evidence="5" id="KW-1185">Reference proteome</keyword>
<dbReference type="RefSeq" id="WP_137812177.1">
    <property type="nucleotide sequence ID" value="NZ_BJFL01000002.1"/>
</dbReference>
<dbReference type="InterPro" id="IPR003593">
    <property type="entry name" value="AAA+_ATPase"/>
</dbReference>
<feature type="domain" description="ABC transporter" evidence="3">
    <location>
        <begin position="10"/>
        <end position="221"/>
    </location>
</feature>
<dbReference type="InterPro" id="IPR017871">
    <property type="entry name" value="ABC_transporter-like_CS"/>
</dbReference>
<dbReference type="InterPro" id="IPR027417">
    <property type="entry name" value="P-loop_NTPase"/>
</dbReference>
<dbReference type="AlphaFoldDB" id="A0A4D4J4U2"/>
<name>A0A4D4J4U2_9PSEU</name>
<sequence>MSADHGTAALAAREVVRWFGAPTGARRVLDAVDLDVRAGELVTIGGPSGSGKSALLAILCGFDRPDSGTVLLLGEPLTKPPRWERCAILPQSIGLLDELTLAENVALPIRLTGQRTVLAGRVAPLLAELAVDHLADRFPHEVSFGQRQRAALARALVAGPRVLVADEPTAHLDADAVTTVLRLVRGCADGGAAVLVATHDPRVHAVADRTLRLDGGRLAAA</sequence>
<dbReference type="PANTHER" id="PTHR24220">
    <property type="entry name" value="IMPORT ATP-BINDING PROTEIN"/>
    <property type="match status" value="1"/>
</dbReference>
<dbReference type="Gene3D" id="3.40.50.300">
    <property type="entry name" value="P-loop containing nucleotide triphosphate hydrolases"/>
    <property type="match status" value="1"/>
</dbReference>
<keyword evidence="1" id="KW-0547">Nucleotide-binding</keyword>
<dbReference type="GO" id="GO:0005886">
    <property type="term" value="C:plasma membrane"/>
    <property type="evidence" value="ECO:0007669"/>
    <property type="project" value="TreeGrafter"/>
</dbReference>
<keyword evidence="2 4" id="KW-0067">ATP-binding</keyword>
<evidence type="ECO:0000256" key="2">
    <source>
        <dbReference type="ARBA" id="ARBA00022840"/>
    </source>
</evidence>
<dbReference type="SMART" id="SM00382">
    <property type="entry name" value="AAA"/>
    <property type="match status" value="1"/>
</dbReference>
<dbReference type="OrthoDB" id="9802264at2"/>
<dbReference type="InterPro" id="IPR015854">
    <property type="entry name" value="ABC_transpr_LolD-like"/>
</dbReference>
<evidence type="ECO:0000256" key="1">
    <source>
        <dbReference type="ARBA" id="ARBA00022741"/>
    </source>
</evidence>
<comment type="caution">
    <text evidence="4">The sequence shown here is derived from an EMBL/GenBank/DDBJ whole genome shotgun (WGS) entry which is preliminary data.</text>
</comment>
<evidence type="ECO:0000259" key="3">
    <source>
        <dbReference type="PROSITE" id="PS50893"/>
    </source>
</evidence>